<feature type="transmembrane region" description="Helical" evidence="8">
    <location>
        <begin position="507"/>
        <end position="526"/>
    </location>
</feature>
<feature type="transmembrane region" description="Helical" evidence="8">
    <location>
        <begin position="370"/>
        <end position="391"/>
    </location>
</feature>
<organism evidence="10 11">
    <name type="scientific">Dietzia lutea</name>
    <dbReference type="NCBI Taxonomy" id="546160"/>
    <lineage>
        <taxon>Bacteria</taxon>
        <taxon>Bacillati</taxon>
        <taxon>Actinomycetota</taxon>
        <taxon>Actinomycetes</taxon>
        <taxon>Mycobacteriales</taxon>
        <taxon>Dietziaceae</taxon>
        <taxon>Dietzia</taxon>
    </lineage>
</organism>
<dbReference type="SUPFAM" id="SSF161098">
    <property type="entry name" value="MetI-like"/>
    <property type="match status" value="2"/>
</dbReference>
<dbReference type="GO" id="GO:0055085">
    <property type="term" value="P:transmembrane transport"/>
    <property type="evidence" value="ECO:0007669"/>
    <property type="project" value="InterPro"/>
</dbReference>
<evidence type="ECO:0000256" key="5">
    <source>
        <dbReference type="ARBA" id="ARBA00022692"/>
    </source>
</evidence>
<evidence type="ECO:0000313" key="11">
    <source>
        <dbReference type="Proteomes" id="UP000244928"/>
    </source>
</evidence>
<evidence type="ECO:0000256" key="2">
    <source>
        <dbReference type="ARBA" id="ARBA00022448"/>
    </source>
</evidence>
<dbReference type="RefSeq" id="WP_108848811.1">
    <property type="nucleotide sequence ID" value="NZ_CP015449.1"/>
</dbReference>
<dbReference type="PANTHER" id="PTHR43357">
    <property type="entry name" value="INNER MEMBRANE ABC TRANSPORTER PERMEASE PROTEIN YDCV"/>
    <property type="match status" value="1"/>
</dbReference>
<gene>
    <name evidence="10" type="ORF">A6035_16135</name>
</gene>
<feature type="transmembrane region" description="Helical" evidence="8">
    <location>
        <begin position="7"/>
        <end position="30"/>
    </location>
</feature>
<dbReference type="CDD" id="cd06261">
    <property type="entry name" value="TM_PBP2"/>
    <property type="match status" value="2"/>
</dbReference>
<evidence type="ECO:0000256" key="7">
    <source>
        <dbReference type="ARBA" id="ARBA00023136"/>
    </source>
</evidence>
<feature type="transmembrane region" description="Helical" evidence="8">
    <location>
        <begin position="279"/>
        <end position="304"/>
    </location>
</feature>
<feature type="transmembrane region" description="Helical" evidence="8">
    <location>
        <begin position="229"/>
        <end position="249"/>
    </location>
</feature>
<keyword evidence="6 8" id="KW-1133">Transmembrane helix</keyword>
<feature type="transmembrane region" description="Helical" evidence="8">
    <location>
        <begin position="338"/>
        <end position="358"/>
    </location>
</feature>
<dbReference type="AlphaFoldDB" id="A0A2S1RAZ6"/>
<accession>A0A2S1RAZ6</accession>
<dbReference type="GO" id="GO:0005886">
    <property type="term" value="C:plasma membrane"/>
    <property type="evidence" value="ECO:0007669"/>
    <property type="project" value="UniProtKB-SubCell"/>
</dbReference>
<feature type="transmembrane region" description="Helical" evidence="8">
    <location>
        <begin position="403"/>
        <end position="421"/>
    </location>
</feature>
<comment type="subcellular location">
    <subcellularLocation>
        <location evidence="1">Cell inner membrane</location>
        <topology evidence="1">Multi-pass membrane protein</topology>
    </subcellularLocation>
    <subcellularLocation>
        <location evidence="8">Cell membrane</location>
        <topology evidence="8">Multi-pass membrane protein</topology>
    </subcellularLocation>
</comment>
<evidence type="ECO:0000256" key="6">
    <source>
        <dbReference type="ARBA" id="ARBA00022989"/>
    </source>
</evidence>
<dbReference type="Proteomes" id="UP000244928">
    <property type="component" value="Chromosome"/>
</dbReference>
<name>A0A2S1RAZ6_9ACTN</name>
<feature type="transmembrane region" description="Helical" evidence="8">
    <location>
        <begin position="124"/>
        <end position="148"/>
    </location>
</feature>
<dbReference type="PROSITE" id="PS50928">
    <property type="entry name" value="ABC_TM1"/>
    <property type="match status" value="2"/>
</dbReference>
<keyword evidence="4" id="KW-0997">Cell inner membrane</keyword>
<keyword evidence="7 8" id="KW-0472">Membrane</keyword>
<proteinExistence type="inferred from homology"/>
<keyword evidence="5 8" id="KW-0812">Transmembrane</keyword>
<sequence length="542" mass="56397">MTLPLRLALWASLAGVMVLPLALVVSLGLGANHLPELIDQGLLTATANSLVSSLLSAVGAVIIGTLMAFLLDRTDLPGRGALRLLLLTPLFIPPFIGAIAWSGLLTDGGLLDRLFGFAPWNFYGGPGVIFLLTLHAYPMAYFVVAAALRRIPAELEEASRLSGARTTRTHLDVTLPLIRPAMAAAFTLTFVSGIGDFGIPVIVGLPAGYETLSTMVYRFLESGSVVSPLQTVSQIGVVLLLIGVLGTLLDRQVTKGSVEFGGTGRPAAPQALGRSRLPLAVVAWTVSVLVTLAPLVGLAVRALLPAPGVPLTLETATLDNFRRALTASTTIDGVTNSVVLALGAALVCGVLGLLVGLFTTRLAGRDREPLLMSVLLPQAVPGLVIATGWLILGRYTGLFNTRWVILGAYVTAFTAIVVQTVRGPLAGIHSSMEEAARIGGAKALRSRIDTSVRMALPAAGIGSVMVAVTAVRELTLSVLLVAPGTQTLGVVIFQYQRAGDYNASSALSVVLMAVGLLVLAAFGARYTRPDTGSDAPSGRIRA</sequence>
<keyword evidence="11" id="KW-1185">Reference proteome</keyword>
<keyword evidence="3" id="KW-1003">Cell membrane</keyword>
<comment type="similarity">
    <text evidence="8">Belongs to the binding-protein-dependent transport system permease family.</text>
</comment>
<dbReference type="Pfam" id="PF00528">
    <property type="entry name" value="BPD_transp_1"/>
    <property type="match status" value="1"/>
</dbReference>
<feature type="transmembrane region" description="Helical" evidence="8">
    <location>
        <begin position="50"/>
        <end position="72"/>
    </location>
</feature>
<reference evidence="10 11" key="1">
    <citation type="submission" date="2016-04" db="EMBL/GenBank/DDBJ databases">
        <title>Complete genome sequence of Dietzia lutea YIM 80766T, a strain isolated from desert soil in Egypt.</title>
        <authorList>
            <person name="Zhao J."/>
            <person name="Hu B."/>
            <person name="Geng S."/>
            <person name="Nie Y."/>
            <person name="Tang Y."/>
        </authorList>
    </citation>
    <scope>NUCLEOTIDE SEQUENCE [LARGE SCALE GENOMIC DNA]</scope>
    <source>
        <strain evidence="10 11">YIM 80766</strain>
    </source>
</reference>
<feature type="transmembrane region" description="Helical" evidence="8">
    <location>
        <begin position="476"/>
        <end position="495"/>
    </location>
</feature>
<dbReference type="PANTHER" id="PTHR43357:SF4">
    <property type="entry name" value="INNER MEMBRANE ABC TRANSPORTER PERMEASE PROTEIN YDCV"/>
    <property type="match status" value="1"/>
</dbReference>
<dbReference type="Gene3D" id="1.10.3720.10">
    <property type="entry name" value="MetI-like"/>
    <property type="match status" value="2"/>
</dbReference>
<feature type="transmembrane region" description="Helical" evidence="8">
    <location>
        <begin position="185"/>
        <end position="209"/>
    </location>
</feature>
<feature type="domain" description="ABC transmembrane type-1" evidence="9">
    <location>
        <begin position="334"/>
        <end position="522"/>
    </location>
</feature>
<evidence type="ECO:0000256" key="8">
    <source>
        <dbReference type="RuleBase" id="RU363032"/>
    </source>
</evidence>
<dbReference type="EMBL" id="CP015449">
    <property type="protein sequence ID" value="AWH93458.1"/>
    <property type="molecule type" value="Genomic_DNA"/>
</dbReference>
<feature type="domain" description="ABC transmembrane type-1" evidence="9">
    <location>
        <begin position="46"/>
        <end position="250"/>
    </location>
</feature>
<feature type="transmembrane region" description="Helical" evidence="8">
    <location>
        <begin position="84"/>
        <end position="104"/>
    </location>
</feature>
<dbReference type="KEGG" id="dlu:A6035_16135"/>
<evidence type="ECO:0000313" key="10">
    <source>
        <dbReference type="EMBL" id="AWH93458.1"/>
    </source>
</evidence>
<evidence type="ECO:0000256" key="1">
    <source>
        <dbReference type="ARBA" id="ARBA00004429"/>
    </source>
</evidence>
<dbReference type="InterPro" id="IPR000515">
    <property type="entry name" value="MetI-like"/>
</dbReference>
<evidence type="ECO:0000256" key="4">
    <source>
        <dbReference type="ARBA" id="ARBA00022519"/>
    </source>
</evidence>
<evidence type="ECO:0000256" key="3">
    <source>
        <dbReference type="ARBA" id="ARBA00022475"/>
    </source>
</evidence>
<dbReference type="OrthoDB" id="27542at2"/>
<keyword evidence="2 8" id="KW-0813">Transport</keyword>
<evidence type="ECO:0000259" key="9">
    <source>
        <dbReference type="PROSITE" id="PS50928"/>
    </source>
</evidence>
<dbReference type="InterPro" id="IPR035906">
    <property type="entry name" value="MetI-like_sf"/>
</dbReference>
<protein>
    <submittedName>
        <fullName evidence="10">Iron ABC transporter permease</fullName>
    </submittedName>
</protein>